<keyword evidence="1" id="KW-0812">Transmembrane</keyword>
<name>A0A165I296_XYLHT</name>
<accession>A0A165I296</accession>
<reference evidence="2 3" key="1">
    <citation type="journal article" date="2016" name="Fungal Biol.">
        <title>The genome of Xylona heveae provides a window into fungal endophytism.</title>
        <authorList>
            <person name="Gazis R."/>
            <person name="Kuo A."/>
            <person name="Riley R."/>
            <person name="LaButti K."/>
            <person name="Lipzen A."/>
            <person name="Lin J."/>
            <person name="Amirebrahimi M."/>
            <person name="Hesse C.N."/>
            <person name="Spatafora J.W."/>
            <person name="Henrissat B."/>
            <person name="Hainaut M."/>
            <person name="Grigoriev I.V."/>
            <person name="Hibbett D.S."/>
        </authorList>
    </citation>
    <scope>NUCLEOTIDE SEQUENCE [LARGE SCALE GENOMIC DNA]</scope>
    <source>
        <strain evidence="2 3">TC161</strain>
    </source>
</reference>
<dbReference type="Proteomes" id="UP000076632">
    <property type="component" value="Unassembled WGS sequence"/>
</dbReference>
<evidence type="ECO:0000313" key="3">
    <source>
        <dbReference type="Proteomes" id="UP000076632"/>
    </source>
</evidence>
<feature type="transmembrane region" description="Helical" evidence="1">
    <location>
        <begin position="15"/>
        <end position="33"/>
    </location>
</feature>
<evidence type="ECO:0000256" key="1">
    <source>
        <dbReference type="SAM" id="Phobius"/>
    </source>
</evidence>
<keyword evidence="1" id="KW-0472">Membrane</keyword>
<protein>
    <submittedName>
        <fullName evidence="2">Uncharacterized protein</fullName>
    </submittedName>
</protein>
<keyword evidence="1" id="KW-1133">Transmembrane helix</keyword>
<dbReference type="GeneID" id="28897240"/>
<keyword evidence="3" id="KW-1185">Reference proteome</keyword>
<proteinExistence type="predicted"/>
<dbReference type="AlphaFoldDB" id="A0A165I296"/>
<dbReference type="InParanoid" id="A0A165I296"/>
<gene>
    <name evidence="2" type="ORF">L228DRAFT_245167</name>
</gene>
<organism evidence="2 3">
    <name type="scientific">Xylona heveae (strain CBS 132557 / TC161)</name>
    <dbReference type="NCBI Taxonomy" id="1328760"/>
    <lineage>
        <taxon>Eukaryota</taxon>
        <taxon>Fungi</taxon>
        <taxon>Dikarya</taxon>
        <taxon>Ascomycota</taxon>
        <taxon>Pezizomycotina</taxon>
        <taxon>Xylonomycetes</taxon>
        <taxon>Xylonales</taxon>
        <taxon>Xylonaceae</taxon>
        <taxon>Xylona</taxon>
    </lineage>
</organism>
<dbReference type="RefSeq" id="XP_018189816.1">
    <property type="nucleotide sequence ID" value="XM_018332103.1"/>
</dbReference>
<sequence length="70" mass="8053">MRDCESIATNRKKRFLQTIDTFIAGFLVIAWMRSDPGRKDTGRCAQRLLWPQLCSSRTICRLQTGHGNIL</sequence>
<evidence type="ECO:0000313" key="2">
    <source>
        <dbReference type="EMBL" id="KZF24261.1"/>
    </source>
</evidence>
<dbReference type="EMBL" id="KV407456">
    <property type="protein sequence ID" value="KZF24261.1"/>
    <property type="molecule type" value="Genomic_DNA"/>
</dbReference>